<gene>
    <name evidence="1" type="ORF">ACMD2_24804</name>
</gene>
<evidence type="ECO:0000313" key="2">
    <source>
        <dbReference type="Proteomes" id="UP000092600"/>
    </source>
</evidence>
<dbReference type="STRING" id="4615.A0A199UZR0"/>
<reference evidence="1 2" key="1">
    <citation type="journal article" date="2016" name="DNA Res.">
        <title>The draft genome of MD-2 pineapple using hybrid error correction of long reads.</title>
        <authorList>
            <person name="Redwan R.M."/>
            <person name="Saidin A."/>
            <person name="Kumar S.V."/>
        </authorList>
    </citation>
    <scope>NUCLEOTIDE SEQUENCE [LARGE SCALE GENOMIC DNA]</scope>
    <source>
        <strain evidence="2">cv. MD2</strain>
        <tissue evidence="1">Leaf</tissue>
    </source>
</reference>
<dbReference type="GO" id="GO:0016757">
    <property type="term" value="F:glycosyltransferase activity"/>
    <property type="evidence" value="ECO:0007669"/>
    <property type="project" value="InterPro"/>
</dbReference>
<dbReference type="PANTHER" id="PTHR47483">
    <property type="entry name" value="BETA-ARABINOFURANOSYLTRANSFERASE RAY1"/>
    <property type="match status" value="1"/>
</dbReference>
<evidence type="ECO:0000313" key="1">
    <source>
        <dbReference type="EMBL" id="OAY70116.1"/>
    </source>
</evidence>
<dbReference type="Proteomes" id="UP000092600">
    <property type="component" value="Unassembled WGS sequence"/>
</dbReference>
<dbReference type="EMBL" id="LSRQ01004059">
    <property type="protein sequence ID" value="OAY70116.1"/>
    <property type="molecule type" value="Genomic_DNA"/>
</dbReference>
<protein>
    <submittedName>
        <fullName evidence="1">Uncharacterized protein</fullName>
    </submittedName>
</protein>
<accession>A0A199UZR0</accession>
<organism evidence="1 2">
    <name type="scientific">Ananas comosus</name>
    <name type="common">Pineapple</name>
    <name type="synonym">Ananas ananas</name>
    <dbReference type="NCBI Taxonomy" id="4615"/>
    <lineage>
        <taxon>Eukaryota</taxon>
        <taxon>Viridiplantae</taxon>
        <taxon>Streptophyta</taxon>
        <taxon>Embryophyta</taxon>
        <taxon>Tracheophyta</taxon>
        <taxon>Spermatophyta</taxon>
        <taxon>Magnoliopsida</taxon>
        <taxon>Liliopsida</taxon>
        <taxon>Poales</taxon>
        <taxon>Bromeliaceae</taxon>
        <taxon>Bromelioideae</taxon>
        <taxon>Ananas</taxon>
    </lineage>
</organism>
<proteinExistence type="predicted"/>
<comment type="caution">
    <text evidence="1">The sequence shown here is derived from an EMBL/GenBank/DDBJ whole genome shotgun (WGS) entry which is preliminary data.</text>
</comment>
<sequence length="82" mass="9055">MAVRSWLALAPEIGVVLFGKHPRFSSLRSPRARVAVETLLISRTSFLGTPFFHSMVARSQATHSDISILIDLRPSPADILQL</sequence>
<dbReference type="PANTHER" id="PTHR47483:SF1">
    <property type="entry name" value="BETA-ARABINOFURANOSYLTRANSFERASE RAY1"/>
    <property type="match status" value="1"/>
</dbReference>
<dbReference type="InterPro" id="IPR044575">
    <property type="entry name" value="RAY1-like"/>
</dbReference>
<dbReference type="AlphaFoldDB" id="A0A199UZR0"/>
<name>A0A199UZR0_ANACO</name>